<protein>
    <submittedName>
        <fullName evidence="1">Uncharacterized protein</fullName>
    </submittedName>
</protein>
<reference evidence="2" key="1">
    <citation type="journal article" date="2017" name="Cell">
        <title>Insights into land plant evolution garnered from the Marchantia polymorpha genome.</title>
        <authorList>
            <person name="Bowman J.L."/>
            <person name="Kohchi T."/>
            <person name="Yamato K.T."/>
            <person name="Jenkins J."/>
            <person name="Shu S."/>
            <person name="Ishizaki K."/>
            <person name="Yamaoka S."/>
            <person name="Nishihama R."/>
            <person name="Nakamura Y."/>
            <person name="Berger F."/>
            <person name="Adam C."/>
            <person name="Aki S.S."/>
            <person name="Althoff F."/>
            <person name="Araki T."/>
            <person name="Arteaga-Vazquez M.A."/>
            <person name="Balasubrmanian S."/>
            <person name="Barry K."/>
            <person name="Bauer D."/>
            <person name="Boehm C.R."/>
            <person name="Briginshaw L."/>
            <person name="Caballero-Perez J."/>
            <person name="Catarino B."/>
            <person name="Chen F."/>
            <person name="Chiyoda S."/>
            <person name="Chovatia M."/>
            <person name="Davies K.M."/>
            <person name="Delmans M."/>
            <person name="Demura T."/>
            <person name="Dierschke T."/>
            <person name="Dolan L."/>
            <person name="Dorantes-Acosta A.E."/>
            <person name="Eklund D.M."/>
            <person name="Florent S.N."/>
            <person name="Flores-Sandoval E."/>
            <person name="Fujiyama A."/>
            <person name="Fukuzawa H."/>
            <person name="Galik B."/>
            <person name="Grimanelli D."/>
            <person name="Grimwood J."/>
            <person name="Grossniklaus U."/>
            <person name="Hamada T."/>
            <person name="Haseloff J."/>
            <person name="Hetherington A.J."/>
            <person name="Higo A."/>
            <person name="Hirakawa Y."/>
            <person name="Hundley H.N."/>
            <person name="Ikeda Y."/>
            <person name="Inoue K."/>
            <person name="Inoue S.I."/>
            <person name="Ishida S."/>
            <person name="Jia Q."/>
            <person name="Kakita M."/>
            <person name="Kanazawa T."/>
            <person name="Kawai Y."/>
            <person name="Kawashima T."/>
            <person name="Kennedy M."/>
            <person name="Kinose K."/>
            <person name="Kinoshita T."/>
            <person name="Kohara Y."/>
            <person name="Koide E."/>
            <person name="Komatsu K."/>
            <person name="Kopischke S."/>
            <person name="Kubo M."/>
            <person name="Kyozuka J."/>
            <person name="Lagercrantz U."/>
            <person name="Lin S.S."/>
            <person name="Lindquist E."/>
            <person name="Lipzen A.M."/>
            <person name="Lu C.W."/>
            <person name="De Luna E."/>
            <person name="Martienssen R.A."/>
            <person name="Minamino N."/>
            <person name="Mizutani M."/>
            <person name="Mizutani M."/>
            <person name="Mochizuki N."/>
            <person name="Monte I."/>
            <person name="Mosher R."/>
            <person name="Nagasaki H."/>
            <person name="Nakagami H."/>
            <person name="Naramoto S."/>
            <person name="Nishitani K."/>
            <person name="Ohtani M."/>
            <person name="Okamoto T."/>
            <person name="Okumura M."/>
            <person name="Phillips J."/>
            <person name="Pollak B."/>
            <person name="Reinders A."/>
            <person name="Rovekamp M."/>
            <person name="Sano R."/>
            <person name="Sawa S."/>
            <person name="Schmid M.W."/>
            <person name="Shirakawa M."/>
            <person name="Solano R."/>
            <person name="Spunde A."/>
            <person name="Suetsugu N."/>
            <person name="Sugano S."/>
            <person name="Sugiyama A."/>
            <person name="Sun R."/>
            <person name="Suzuki Y."/>
            <person name="Takenaka M."/>
            <person name="Takezawa D."/>
            <person name="Tomogane H."/>
            <person name="Tsuzuki M."/>
            <person name="Ueda T."/>
            <person name="Umeda M."/>
            <person name="Ward J.M."/>
            <person name="Watanabe Y."/>
            <person name="Yazaki K."/>
            <person name="Yokoyama R."/>
            <person name="Yoshitake Y."/>
            <person name="Yotsui I."/>
            <person name="Zachgo S."/>
            <person name="Schmutz J."/>
        </authorList>
    </citation>
    <scope>NUCLEOTIDE SEQUENCE [LARGE SCALE GENOMIC DNA]</scope>
    <source>
        <strain evidence="2">Tak-1</strain>
    </source>
</reference>
<dbReference type="EMBL" id="KZ772813">
    <property type="protein sequence ID" value="PTQ29343.1"/>
    <property type="molecule type" value="Genomic_DNA"/>
</dbReference>
<dbReference type="AlphaFoldDB" id="A0A2R6W668"/>
<keyword evidence="2" id="KW-1185">Reference proteome</keyword>
<name>A0A2R6W668_MARPO</name>
<accession>A0A2R6W668</accession>
<dbReference type="Gramene" id="Mp5g11940.1">
    <property type="protein sequence ID" value="Mp5g11940.1.cds"/>
    <property type="gene ID" value="Mp5g11940"/>
</dbReference>
<dbReference type="Proteomes" id="UP000244005">
    <property type="component" value="Unassembled WGS sequence"/>
</dbReference>
<sequence>MQGMEPFGGVTLRRSTVRLHQARVRMKGWSSSCRSLISAFCDQIDHKILQVHISGIVCINANYLKRWNNTTALMMMTAPESENPKSSLCTLKQVELREFGNLGAALFATSQLLWSFSNINLIDFGVNDHLLIVIPVYRIPWK</sequence>
<evidence type="ECO:0000313" key="2">
    <source>
        <dbReference type="Proteomes" id="UP000244005"/>
    </source>
</evidence>
<organism evidence="1 2">
    <name type="scientific">Marchantia polymorpha</name>
    <name type="common">Common liverwort</name>
    <name type="synonym">Marchantia aquatica</name>
    <dbReference type="NCBI Taxonomy" id="3197"/>
    <lineage>
        <taxon>Eukaryota</taxon>
        <taxon>Viridiplantae</taxon>
        <taxon>Streptophyta</taxon>
        <taxon>Embryophyta</taxon>
        <taxon>Marchantiophyta</taxon>
        <taxon>Marchantiopsida</taxon>
        <taxon>Marchantiidae</taxon>
        <taxon>Marchantiales</taxon>
        <taxon>Marchantiaceae</taxon>
        <taxon>Marchantia</taxon>
    </lineage>
</organism>
<evidence type="ECO:0000313" key="1">
    <source>
        <dbReference type="EMBL" id="PTQ29343.1"/>
    </source>
</evidence>
<proteinExistence type="predicted"/>
<gene>
    <name evidence="1" type="ORF">MARPO_0143s0023</name>
</gene>